<dbReference type="Gene3D" id="3.30.40.10">
    <property type="entry name" value="Zinc/RING finger domain, C3HC4 (zinc finger)"/>
    <property type="match status" value="1"/>
</dbReference>
<feature type="region of interest" description="Disordered" evidence="1">
    <location>
        <begin position="2511"/>
        <end position="2610"/>
    </location>
</feature>
<feature type="compositionally biased region" description="Basic and acidic residues" evidence="1">
    <location>
        <begin position="2221"/>
        <end position="2234"/>
    </location>
</feature>
<feature type="compositionally biased region" description="Basic residues" evidence="1">
    <location>
        <begin position="2235"/>
        <end position="2250"/>
    </location>
</feature>
<comment type="caution">
    <text evidence="3">The sequence shown here is derived from an EMBL/GenBank/DDBJ whole genome shotgun (WGS) entry which is preliminary data.</text>
</comment>
<feature type="compositionally biased region" description="Low complexity" evidence="1">
    <location>
        <begin position="2574"/>
        <end position="2583"/>
    </location>
</feature>
<dbReference type="InterPro" id="IPR003613">
    <property type="entry name" value="Ubox_domain"/>
</dbReference>
<feature type="region of interest" description="Disordered" evidence="1">
    <location>
        <begin position="1468"/>
        <end position="1515"/>
    </location>
</feature>
<evidence type="ECO:0000313" key="4">
    <source>
        <dbReference type="Proteomes" id="UP001363151"/>
    </source>
</evidence>
<reference evidence="3 4" key="1">
    <citation type="submission" date="2024-03" db="EMBL/GenBank/DDBJ databases">
        <title>Aureococcus anophagefferens CCMP1851 and Kratosvirus quantuckense: Draft genome of a second virus-susceptible host strain in the model system.</title>
        <authorList>
            <person name="Chase E."/>
            <person name="Truchon A.R."/>
            <person name="Schepens W."/>
            <person name="Wilhelm S.W."/>
        </authorList>
    </citation>
    <scope>NUCLEOTIDE SEQUENCE [LARGE SCALE GENOMIC DNA]</scope>
    <source>
        <strain evidence="3 4">CCMP1851</strain>
    </source>
</reference>
<feature type="compositionally biased region" description="Basic residues" evidence="1">
    <location>
        <begin position="2341"/>
        <end position="2354"/>
    </location>
</feature>
<feature type="compositionally biased region" description="Basic residues" evidence="1">
    <location>
        <begin position="2555"/>
        <end position="2573"/>
    </location>
</feature>
<feature type="region of interest" description="Disordered" evidence="1">
    <location>
        <begin position="2210"/>
        <end position="2270"/>
    </location>
</feature>
<evidence type="ECO:0000313" key="3">
    <source>
        <dbReference type="EMBL" id="KAK7242761.1"/>
    </source>
</evidence>
<feature type="compositionally biased region" description="Basic residues" evidence="1">
    <location>
        <begin position="1487"/>
        <end position="1507"/>
    </location>
</feature>
<gene>
    <name evidence="3" type="primary">SACS</name>
    <name evidence="3" type="ORF">SO694_00015043</name>
</gene>
<dbReference type="InterPro" id="IPR036890">
    <property type="entry name" value="HATPase_C_sf"/>
</dbReference>
<feature type="region of interest" description="Disordered" evidence="1">
    <location>
        <begin position="515"/>
        <end position="542"/>
    </location>
</feature>
<accession>A0ABR1G2T0</accession>
<dbReference type="PANTHER" id="PTHR15600:SF42">
    <property type="entry name" value="SACSIN"/>
    <property type="match status" value="1"/>
</dbReference>
<dbReference type="InterPro" id="IPR013083">
    <property type="entry name" value="Znf_RING/FYVE/PHD"/>
</dbReference>
<proteinExistence type="predicted"/>
<evidence type="ECO:0000259" key="2">
    <source>
        <dbReference type="PROSITE" id="PS51698"/>
    </source>
</evidence>
<dbReference type="EMBL" id="JBBJCI010000140">
    <property type="protein sequence ID" value="KAK7242761.1"/>
    <property type="molecule type" value="Genomic_DNA"/>
</dbReference>
<dbReference type="InterPro" id="IPR052972">
    <property type="entry name" value="Sacsin_chaperone_reg"/>
</dbReference>
<dbReference type="InterPro" id="IPR058210">
    <property type="entry name" value="SACS/Nov_dom"/>
</dbReference>
<dbReference type="Pfam" id="PF25794">
    <property type="entry name" value="SACS"/>
    <property type="match status" value="2"/>
</dbReference>
<dbReference type="Pfam" id="PF04564">
    <property type="entry name" value="U-box"/>
    <property type="match status" value="1"/>
</dbReference>
<evidence type="ECO:0000256" key="1">
    <source>
        <dbReference type="SAM" id="MobiDB-lite"/>
    </source>
</evidence>
<dbReference type="SMART" id="SM00504">
    <property type="entry name" value="Ubox"/>
    <property type="match status" value="1"/>
</dbReference>
<dbReference type="PROSITE" id="PS51698">
    <property type="entry name" value="U_BOX"/>
    <property type="match status" value="1"/>
</dbReference>
<dbReference type="PANTHER" id="PTHR15600">
    <property type="entry name" value="SACSIN"/>
    <property type="match status" value="1"/>
</dbReference>
<organism evidence="3 4">
    <name type="scientific">Aureococcus anophagefferens</name>
    <name type="common">Harmful bloom alga</name>
    <dbReference type="NCBI Taxonomy" id="44056"/>
    <lineage>
        <taxon>Eukaryota</taxon>
        <taxon>Sar</taxon>
        <taxon>Stramenopiles</taxon>
        <taxon>Ochrophyta</taxon>
        <taxon>Pelagophyceae</taxon>
        <taxon>Pelagomonadales</taxon>
        <taxon>Pelagomonadaceae</taxon>
        <taxon>Aureococcus</taxon>
    </lineage>
</organism>
<name>A0ABR1G2T0_AURAN</name>
<keyword evidence="4" id="KW-1185">Reference proteome</keyword>
<feature type="region of interest" description="Disordered" evidence="1">
    <location>
        <begin position="2333"/>
        <end position="2354"/>
    </location>
</feature>
<dbReference type="CDD" id="cd16655">
    <property type="entry name" value="RING-Ubox_WDSUB1-like"/>
    <property type="match status" value="1"/>
</dbReference>
<dbReference type="Gene3D" id="3.30.565.10">
    <property type="entry name" value="Histidine kinase-like ATPase, C-terminal domain"/>
    <property type="match status" value="1"/>
</dbReference>
<dbReference type="Proteomes" id="UP001363151">
    <property type="component" value="Unassembled WGS sequence"/>
</dbReference>
<dbReference type="SUPFAM" id="SSF55874">
    <property type="entry name" value="ATPase domain of HSP90 chaperone/DNA topoisomerase II/histidine kinase"/>
    <property type="match status" value="2"/>
</dbReference>
<protein>
    <submittedName>
        <fullName evidence="3">Sacsin</fullName>
    </submittedName>
</protein>
<sequence>MSRSFGDDFGQRIDLAVRIREILRNYPEGTSIVKELVQNADDAGARTVAICVDARRHAARSCASAAAEELQGPALLCYNDALFREADFASIQRLGDSVKRSDTTKTGRFGIGFNSVYHLTEVPSFASGSKVVWFDPQCAFLPDVDPRNPGKMVDILKNPDVLRSSADMFAGFDGAFGWTGGESYAGTLFRLPLRTEEQAKTSKLSDRHHTAASLAPLLGDVAAQAAEMLLFLKAVERVAVYKWAPGAAKPELVHEAAIRDVTPQLRHLRAAPLRGPAPATADFALDIADGSDRQSWVVRGQMGGKTASVLAARAAARGDKLLPWAAVAARPDVAKPFDGRAYCFLPLPRKTGLKNVHVNGFFELSSNRRDLWAAGAEDERGGAADARGAWLCAWNAALLADVAAPCLGRALEAAANSPGAGALWPDATFFKRSRAPDAALWRVFGAAALADVRDTNRRCLRTATGKIVAPADAIVVPPPAGAFGDGPGVPADRPERDAVVAKAFATDSGVARRRRVRRRARGARARDGRVPRGPRRRPRCDGAGLLRGARRRRRAAGTESGLALLLLACRHLGDDWAALDGCRLLPLNGGGFGVLAALPPSRPHLEAMGFSPAAALAPDVARLCLAKGDGWATPWDADAAPAAESTFRRRPAGGAVRLKQPDGAPLAQDDLDLALRLVFALGADASLTAEKCVDMDVVAPDEAGALRPCRELVFDDAPWLRDAKADFRVTHPTVAAAHAKKLGARSLRRALLDRGLAAGAEKASIFGDNVETEAFGQRESLTRRLAHILQLYPEGSGILNELVQNADDAGASEVRVLLDARSAATRGAQSLLSAGLAAWQGPALCVSNDAGFTESDWRNLVRVGQGSKLENFKTTGRFGLGFNSVYHLTDVPQVASGDHVLFLDPHADGLVPGATPQRPGLRVKFTGGADLPAAFPDQFASWADCGCDLEKPLEGTLFRLPLRSRAAAATSEISKQHYGVEEAEALLEQFKAQATSVLLFLRHVRAVTVTVLRDGGESETVFRAAAREDPLGSPDVDGAAVLAGENPRASADDPLAALGGATKAEFYARLLATPEASLPRRLAKVTVAFEARGAVAVEAYAVSSCVGGGAARAMACAPEHAGHKFVPFGGVAARLGAAGGGRCYTFLPVPVRTGLPVDVNGYFELSSNRRDVWHGEDMAGAGRLKSEWNVALLRDVVAVAYARLLLALGAAGADLWPLEAGAGPCWDACRAAVFDEARELPLLTTDLDGGRAIEPKRCVAARAEDGAIADLLLLERLPVVALEPALHAALVASKCVGAECSPKFVRAFYAKSGATYAAGHARAGQRRASLATPEGVAALCAYALADAPADVAALPFNLTVDGSLGLLGGDGPVVSVADPATPEFRILEPVVPRVLAHAAVAPVLLAKLPKTSDATRAAPPDAAAVGRAVAKARFDAPPGDVVAWDPPAAGAGSRAWVGDVWAWLAANDAKKPSRRRTRSRPASPARVARRRSRGSRTTRRRSSRPRPSKAAACVAGSGDLGARWGRLTRRGRARGDEHPRALRDWLAEAAAAGGALDGLPEAKIFKVLGSHRHAAPAAALRALPPPCVDAALLNAAAADLDVLEESDRGSRDLLRALKWPRLDDEAFFARAAPAVADADCLHECPAALAAAHGPLLRALGVREAFDAADFARALREGFPGGEPLGESRAAARGARGAHRASGFESVDELEAAVGGDVLAPDSEGRLAPARRLAVEATQAVPCPAAPAAGDALEAALPDVLAAADGALGARSVALVFDARTHGAASLVHPALAGAQGPALVLWVDHDGPVGTEALVRLLSPGAAAVGRGLAGAFSLSDCLFALNRDTLHVFDPSGAFLDDGGGEKRPPGPAGRRYQLGDGDLMRKFPNQFEPFAHLPFGVSERGIAAGTILRLPLRGDFFVDGELDVPRVDGLLRSFEAGAERALLFGHALAGVTTHVFSGGNALLPRFSATRSGEKLLPRDGSGSASPGDARRRLLASDRAWLPKSKVGAFLGGLGAAQVFRPPALLYEFRVVVATYDGDGGCASRADAWLALGVLAPSAALREAAAAARDRVGRDADAPLVTLAAKVDGECDGAARLSARGADAGVDLAGVLPNVFVDAPVCVDGDAPATFSGGALERKREVDFEDPHAVALFGDLPLIPLEGGGALACRHRDAVVASRATCGPTTARRAELAALARAADAARREAAADEAAADAAEDELERRRCAEMGEDRRARARPRPPRKRRRRATRGGADARGRPRPDAAPLRGAARLGAPILEARYWPPDRRGAVVARQANGALREGEGAPAGDLPPAVERDLVDFLVEHWDPELRRCQPSSTRRQSRGGRGRRRRRAAAAQALYTDHALATDDGLLASLAPVAFVPCCDFAGGGGVVDDFSSFDALVAPGDRRVAWLGAKVLRPATRRRGSSQGDAAVPRARDALAGLAAESGDGDARTLTASAELSGFDVRYVSRLETAVALDAGAPAAAARRVAHVDGNGKLYVFPRTAAAGDDAADAPPPPPRAAPRAADAADAPDDGARAPPPPPGARGGAPRDRRRASRARARRPSTRTARRCGASSTPRGARSRPRGPTPTTLPGRAARPRARERGAVREPPAEFLCAITRECMVDPVIAADGFSYERSAIERWFRAKRTSPQTNAPLASTALVPNIALRGLIEGFHEGR</sequence>
<feature type="domain" description="U-box" evidence="2">
    <location>
        <begin position="2613"/>
        <end position="2683"/>
    </location>
</feature>
<dbReference type="NCBIfam" id="NF047352">
    <property type="entry name" value="P_loop_sacsin"/>
    <property type="match status" value="2"/>
</dbReference>
<dbReference type="SUPFAM" id="SSF57850">
    <property type="entry name" value="RING/U-box"/>
    <property type="match status" value="1"/>
</dbReference>